<keyword evidence="2" id="KW-1185">Reference proteome</keyword>
<dbReference type="EMBL" id="JAIWQS010000007">
    <property type="protein sequence ID" value="KAJ8760133.1"/>
    <property type="molecule type" value="Genomic_DNA"/>
</dbReference>
<proteinExistence type="predicted"/>
<sequence>MKVIQSRYILKGGTLDNLVLQATNVSLLLPPATCVSLYVLFPPVAPTQSPQLTPTSVREPVHS</sequence>
<dbReference type="Proteomes" id="UP001159364">
    <property type="component" value="Linkage Group LG07"/>
</dbReference>
<protein>
    <submittedName>
        <fullName evidence="1">Uncharacterized protein</fullName>
    </submittedName>
</protein>
<evidence type="ECO:0000313" key="1">
    <source>
        <dbReference type="EMBL" id="KAJ8760133.1"/>
    </source>
</evidence>
<name>A0AAV8T1P5_9ROSI</name>
<comment type="caution">
    <text evidence="1">The sequence shown here is derived from an EMBL/GenBank/DDBJ whole genome shotgun (WGS) entry which is preliminary data.</text>
</comment>
<reference evidence="1 2" key="1">
    <citation type="submission" date="2021-09" db="EMBL/GenBank/DDBJ databases">
        <title>Genomic insights and catalytic innovation underlie evolution of tropane alkaloids biosynthesis.</title>
        <authorList>
            <person name="Wang Y.-J."/>
            <person name="Tian T."/>
            <person name="Huang J.-P."/>
            <person name="Huang S.-X."/>
        </authorList>
    </citation>
    <scope>NUCLEOTIDE SEQUENCE [LARGE SCALE GENOMIC DNA]</scope>
    <source>
        <strain evidence="1">KIB-2018</strain>
        <tissue evidence="1">Leaf</tissue>
    </source>
</reference>
<organism evidence="1 2">
    <name type="scientific">Erythroxylum novogranatense</name>
    <dbReference type="NCBI Taxonomy" id="1862640"/>
    <lineage>
        <taxon>Eukaryota</taxon>
        <taxon>Viridiplantae</taxon>
        <taxon>Streptophyta</taxon>
        <taxon>Embryophyta</taxon>
        <taxon>Tracheophyta</taxon>
        <taxon>Spermatophyta</taxon>
        <taxon>Magnoliopsida</taxon>
        <taxon>eudicotyledons</taxon>
        <taxon>Gunneridae</taxon>
        <taxon>Pentapetalae</taxon>
        <taxon>rosids</taxon>
        <taxon>fabids</taxon>
        <taxon>Malpighiales</taxon>
        <taxon>Erythroxylaceae</taxon>
        <taxon>Erythroxylum</taxon>
    </lineage>
</organism>
<accession>A0AAV8T1P5</accession>
<evidence type="ECO:0000313" key="2">
    <source>
        <dbReference type="Proteomes" id="UP001159364"/>
    </source>
</evidence>
<dbReference type="AlphaFoldDB" id="A0AAV8T1P5"/>
<gene>
    <name evidence="1" type="ORF">K2173_010989</name>
</gene>